<reference evidence="3" key="1">
    <citation type="journal article" date="2019" name="Nat. Commun.">
        <title>The genome of broomcorn millet.</title>
        <authorList>
            <person name="Zou C."/>
            <person name="Miki D."/>
            <person name="Li D."/>
            <person name="Tang Q."/>
            <person name="Xiao L."/>
            <person name="Rajput S."/>
            <person name="Deng P."/>
            <person name="Jia W."/>
            <person name="Huang R."/>
            <person name="Zhang M."/>
            <person name="Sun Y."/>
            <person name="Hu J."/>
            <person name="Fu X."/>
            <person name="Schnable P.S."/>
            <person name="Li F."/>
            <person name="Zhang H."/>
            <person name="Feng B."/>
            <person name="Zhu X."/>
            <person name="Liu R."/>
            <person name="Schnable J.C."/>
            <person name="Zhu J.-K."/>
            <person name="Zhang H."/>
        </authorList>
    </citation>
    <scope>NUCLEOTIDE SEQUENCE [LARGE SCALE GENOMIC DNA]</scope>
</reference>
<sequence length="559" mass="60960">MAALVDLDLNCRPPSPEPAVAQETRRPMLRQEQPFPDQMKGLHKFYGHFWKQPISAQSSLHPTHEQMLMNLSSRANQKQEAFANSNKRKSSSDIVEQNSDVRTSIRRKSDPYYAVIDLEKPTTSGDAGEIVGCSGFSNLANQNGRSHDGSCCISPENSSLAESAQLCRDWNSSRANRGSVGSSDTPDCQSPIKPSSTESRHSLIDLNVPQEESLLVSSLFHSSSTYPGNFSKSPREVSEAECGSGIGSIRGSSISVITSNPVANSSRDMVAESSIQREALFDLNMSLENIDTPLEIISNYRDKVVNNDVSKGTAPDHSFSRKNSLQAESSSKYLVHGNDHMLASKDDNNVHLPASTNNGISKVQSPESGTINRELLVSESLVDNNVTRVLISHNQASNLQEVSILQAKAHDDDTTASIAARTLLSIFQHNSAHIADCPGSSSKTSAQSGHNEPQLSLDSFEKIVLSLEEIKDDGQSINATRSDREGPACGIKLKRGRGMRNFQREIMPGLVSLARQEICEDLEAIGYEPKKTRSRKTRKGQGSSSTRSRPLKRGSAARN</sequence>
<proteinExistence type="predicted"/>
<feature type="region of interest" description="Disordered" evidence="1">
    <location>
        <begin position="82"/>
        <end position="101"/>
    </location>
</feature>
<organism evidence="2 3">
    <name type="scientific">Panicum miliaceum</name>
    <name type="common">Proso millet</name>
    <name type="synonym">Broomcorn millet</name>
    <dbReference type="NCBI Taxonomy" id="4540"/>
    <lineage>
        <taxon>Eukaryota</taxon>
        <taxon>Viridiplantae</taxon>
        <taxon>Streptophyta</taxon>
        <taxon>Embryophyta</taxon>
        <taxon>Tracheophyta</taxon>
        <taxon>Spermatophyta</taxon>
        <taxon>Magnoliopsida</taxon>
        <taxon>Liliopsida</taxon>
        <taxon>Poales</taxon>
        <taxon>Poaceae</taxon>
        <taxon>PACMAD clade</taxon>
        <taxon>Panicoideae</taxon>
        <taxon>Panicodae</taxon>
        <taxon>Paniceae</taxon>
        <taxon>Panicinae</taxon>
        <taxon>Panicum</taxon>
        <taxon>Panicum sect. Panicum</taxon>
    </lineage>
</organism>
<dbReference type="EMBL" id="PQIB02000001">
    <property type="protein sequence ID" value="RLN41219.1"/>
    <property type="molecule type" value="Genomic_DNA"/>
</dbReference>
<gene>
    <name evidence="2" type="ORF">C2845_PM01G20970</name>
</gene>
<evidence type="ECO:0000313" key="3">
    <source>
        <dbReference type="Proteomes" id="UP000275267"/>
    </source>
</evidence>
<keyword evidence="3" id="KW-1185">Reference proteome</keyword>
<evidence type="ECO:0000313" key="2">
    <source>
        <dbReference type="EMBL" id="RLN41219.1"/>
    </source>
</evidence>
<dbReference type="AlphaFoldDB" id="A0A3L6TLY7"/>
<dbReference type="PANTHER" id="PTHR33167:SF56">
    <property type="entry name" value="EXPRESSED PROTEIN"/>
    <property type="match status" value="1"/>
</dbReference>
<feature type="compositionally biased region" description="Polar residues" evidence="1">
    <location>
        <begin position="92"/>
        <end position="101"/>
    </location>
</feature>
<feature type="region of interest" description="Disordered" evidence="1">
    <location>
        <begin position="174"/>
        <end position="200"/>
    </location>
</feature>
<feature type="compositionally biased region" description="Polar residues" evidence="1">
    <location>
        <begin position="174"/>
        <end position="197"/>
    </location>
</feature>
<feature type="region of interest" description="Disordered" evidence="1">
    <location>
        <begin position="524"/>
        <end position="559"/>
    </location>
</feature>
<dbReference type="OrthoDB" id="786875at2759"/>
<name>A0A3L6TLY7_PANMI</name>
<evidence type="ECO:0000256" key="1">
    <source>
        <dbReference type="SAM" id="MobiDB-lite"/>
    </source>
</evidence>
<dbReference type="Proteomes" id="UP000275267">
    <property type="component" value="Unassembled WGS sequence"/>
</dbReference>
<dbReference type="PANTHER" id="PTHR33167">
    <property type="entry name" value="TRANSCRIPTION FACTOR, PUTATIVE (DUF863)-RELATED"/>
    <property type="match status" value="1"/>
</dbReference>
<protein>
    <submittedName>
        <fullName evidence="2">Uncharacterized protein</fullName>
    </submittedName>
</protein>
<accession>A0A3L6TLY7</accession>
<comment type="caution">
    <text evidence="2">The sequence shown here is derived from an EMBL/GenBank/DDBJ whole genome shotgun (WGS) entry which is preliminary data.</text>
</comment>